<proteinExistence type="inferred from homology"/>
<evidence type="ECO:0000313" key="5">
    <source>
        <dbReference type="Proteomes" id="UP000679335"/>
    </source>
</evidence>
<dbReference type="InterPro" id="IPR051121">
    <property type="entry name" value="FAH"/>
</dbReference>
<dbReference type="SUPFAM" id="SSF56529">
    <property type="entry name" value="FAH"/>
    <property type="match status" value="1"/>
</dbReference>
<feature type="domain" description="Fumarylacetoacetase-like C-terminal" evidence="3">
    <location>
        <begin position="77"/>
        <end position="280"/>
    </location>
</feature>
<dbReference type="InterPro" id="IPR011234">
    <property type="entry name" value="Fumarylacetoacetase-like_C"/>
</dbReference>
<sequence>MQLGHLATAAGPTLFAADASRWVDVPDALPGAPRTLDALVRADADWLPRIQHALATRGTPGFPDAPLAPAVTAPGMIVAIGLNYADHCREFGVEPPTAPVVFAKHPSSLAGHGADVVWDTTVTDAVDWEVELGVVIGAAARDVSPETALDHVFGYTIVNDVTARDIQKVEQQWVRSKSLDTFCPVGPVVVPAASVPDPQDLAVRARVNGVAMQDSSTKQMIFSVAEIISVLSRSFTLQPGDLIATGTPLGVGAFRTPPVRLADGDVMELEIEGIGTLVNTCRTTTGGTR</sequence>
<accession>A0ABX8GJL3</accession>
<keyword evidence="2" id="KW-0479">Metal-binding</keyword>
<organism evidence="4 5">
    <name type="scientific">Cellulomonas dongxiuzhuiae</name>
    <dbReference type="NCBI Taxonomy" id="2819979"/>
    <lineage>
        <taxon>Bacteria</taxon>
        <taxon>Bacillati</taxon>
        <taxon>Actinomycetota</taxon>
        <taxon>Actinomycetes</taxon>
        <taxon>Micrococcales</taxon>
        <taxon>Cellulomonadaceae</taxon>
        <taxon>Cellulomonas</taxon>
    </lineage>
</organism>
<name>A0ABX8GJL3_9CELL</name>
<dbReference type="Proteomes" id="UP000679335">
    <property type="component" value="Chromosome"/>
</dbReference>
<dbReference type="RefSeq" id="WP_208196606.1">
    <property type="nucleotide sequence ID" value="NZ_CP076023.1"/>
</dbReference>
<dbReference type="Gene3D" id="3.90.850.10">
    <property type="entry name" value="Fumarylacetoacetase-like, C-terminal domain"/>
    <property type="match status" value="1"/>
</dbReference>
<keyword evidence="5" id="KW-1185">Reference proteome</keyword>
<dbReference type="GO" id="GO:0016787">
    <property type="term" value="F:hydrolase activity"/>
    <property type="evidence" value="ECO:0007669"/>
    <property type="project" value="UniProtKB-KW"/>
</dbReference>
<dbReference type="InterPro" id="IPR036663">
    <property type="entry name" value="Fumarylacetoacetase_C_sf"/>
</dbReference>
<dbReference type="EMBL" id="CP076023">
    <property type="protein sequence ID" value="QWC16033.1"/>
    <property type="molecule type" value="Genomic_DNA"/>
</dbReference>
<gene>
    <name evidence="4" type="ORF">KKR89_17620</name>
</gene>
<reference evidence="4 5" key="1">
    <citation type="submission" date="2021-05" db="EMBL/GenBank/DDBJ databases">
        <title>Novel species in genus Cellulomonas.</title>
        <authorList>
            <person name="Zhang G."/>
        </authorList>
    </citation>
    <scope>NUCLEOTIDE SEQUENCE [LARGE SCALE GENOMIC DNA]</scope>
    <source>
        <strain evidence="5">zg-ZUI157</strain>
    </source>
</reference>
<keyword evidence="4" id="KW-0378">Hydrolase</keyword>
<comment type="similarity">
    <text evidence="1">Belongs to the FAH family.</text>
</comment>
<dbReference type="PANTHER" id="PTHR42796:SF4">
    <property type="entry name" value="FUMARYLACETOACETATE HYDROLASE DOMAIN-CONTAINING PROTEIN 2A"/>
    <property type="match status" value="1"/>
</dbReference>
<evidence type="ECO:0000313" key="4">
    <source>
        <dbReference type="EMBL" id="QWC16033.1"/>
    </source>
</evidence>
<evidence type="ECO:0000259" key="3">
    <source>
        <dbReference type="Pfam" id="PF01557"/>
    </source>
</evidence>
<dbReference type="Pfam" id="PF01557">
    <property type="entry name" value="FAA_hydrolase"/>
    <property type="match status" value="1"/>
</dbReference>
<evidence type="ECO:0000256" key="1">
    <source>
        <dbReference type="ARBA" id="ARBA00010211"/>
    </source>
</evidence>
<protein>
    <submittedName>
        <fullName evidence="4">Fumarylacetoacetate hydrolase family protein</fullName>
    </submittedName>
</protein>
<dbReference type="PANTHER" id="PTHR42796">
    <property type="entry name" value="FUMARYLACETOACETATE HYDROLASE DOMAIN-CONTAINING PROTEIN 2A-RELATED"/>
    <property type="match status" value="1"/>
</dbReference>
<evidence type="ECO:0000256" key="2">
    <source>
        <dbReference type="ARBA" id="ARBA00022723"/>
    </source>
</evidence>